<dbReference type="GO" id="GO:0003700">
    <property type="term" value="F:DNA-binding transcription factor activity"/>
    <property type="evidence" value="ECO:0007669"/>
    <property type="project" value="InterPro"/>
</dbReference>
<dbReference type="SMART" id="SM01134">
    <property type="entry name" value="DeoRC"/>
    <property type="match status" value="1"/>
</dbReference>
<keyword evidence="3" id="KW-0804">Transcription</keyword>
<dbReference type="SUPFAM" id="SSF100950">
    <property type="entry name" value="NagB/RpiA/CoA transferase-like"/>
    <property type="match status" value="1"/>
</dbReference>
<dbReference type="EMBL" id="CP001826">
    <property type="protein sequence ID" value="ACZ43376.1"/>
    <property type="molecule type" value="Genomic_DNA"/>
</dbReference>
<dbReference type="PRINTS" id="PR00037">
    <property type="entry name" value="HTHLACR"/>
</dbReference>
<dbReference type="KEGG" id="ttr:Tter_2486"/>
<dbReference type="InterPro" id="IPR050313">
    <property type="entry name" value="Carb_Metab_HTH_regulators"/>
</dbReference>
<name>D1CI05_THET1</name>
<dbReference type="eggNOG" id="COG1349">
    <property type="taxonomic scope" value="Bacteria"/>
</dbReference>
<keyword evidence="1" id="KW-0805">Transcription regulation</keyword>
<proteinExistence type="predicted"/>
<dbReference type="HOGENOM" id="CLU_060699_3_0_0"/>
<evidence type="ECO:0000256" key="1">
    <source>
        <dbReference type="ARBA" id="ARBA00023015"/>
    </source>
</evidence>
<dbReference type="Pfam" id="PF08220">
    <property type="entry name" value="HTH_DeoR"/>
    <property type="match status" value="1"/>
</dbReference>
<evidence type="ECO:0000259" key="4">
    <source>
        <dbReference type="PROSITE" id="PS51000"/>
    </source>
</evidence>
<keyword evidence="6" id="KW-1185">Reference proteome</keyword>
<dbReference type="InterPro" id="IPR018356">
    <property type="entry name" value="Tscrpt_reg_HTH_DeoR_CS"/>
</dbReference>
<evidence type="ECO:0000256" key="3">
    <source>
        <dbReference type="ARBA" id="ARBA00023163"/>
    </source>
</evidence>
<accession>D1CI05</accession>
<gene>
    <name evidence="5" type="ordered locus">Tter_2486</name>
</gene>
<evidence type="ECO:0000313" key="6">
    <source>
        <dbReference type="Proteomes" id="UP000000323"/>
    </source>
</evidence>
<dbReference type="InterPro" id="IPR036388">
    <property type="entry name" value="WH-like_DNA-bd_sf"/>
</dbReference>
<dbReference type="InterPro" id="IPR037171">
    <property type="entry name" value="NagB/RpiA_transferase-like"/>
</dbReference>
<dbReference type="InterPro" id="IPR001034">
    <property type="entry name" value="DeoR_HTH"/>
</dbReference>
<dbReference type="InterPro" id="IPR036390">
    <property type="entry name" value="WH_DNA-bd_sf"/>
</dbReference>
<dbReference type="Gene3D" id="3.40.50.1360">
    <property type="match status" value="1"/>
</dbReference>
<reference evidence="6" key="1">
    <citation type="journal article" date="2010" name="Stand. Genomic Sci.">
        <title>Complete genome sequence of 'Thermobaculum terrenum' type strain (YNP1).</title>
        <authorList>
            <person name="Kiss H."/>
            <person name="Cleland D."/>
            <person name="Lapidus A."/>
            <person name="Lucas S."/>
            <person name="Glavina Del Rio T."/>
            <person name="Nolan M."/>
            <person name="Tice H."/>
            <person name="Han C."/>
            <person name="Goodwin L."/>
            <person name="Pitluck S."/>
            <person name="Liolios K."/>
            <person name="Ivanova N."/>
            <person name="Mavromatis K."/>
            <person name="Ovchinnikova G."/>
            <person name="Pati A."/>
            <person name="Chen A."/>
            <person name="Palaniappan K."/>
            <person name="Land M."/>
            <person name="Hauser L."/>
            <person name="Chang Y."/>
            <person name="Jeffries C."/>
            <person name="Lu M."/>
            <person name="Brettin T."/>
            <person name="Detter J."/>
            <person name="Goker M."/>
            <person name="Tindall B."/>
            <person name="Beck B."/>
            <person name="McDermott T."/>
            <person name="Woyke T."/>
            <person name="Bristow J."/>
            <person name="Eisen J."/>
            <person name="Markowitz V."/>
            <person name="Hugenholtz P."/>
            <person name="Kyrpides N."/>
            <person name="Klenk H."/>
            <person name="Cheng J."/>
        </authorList>
    </citation>
    <scope>NUCLEOTIDE SEQUENCE [LARGE SCALE GENOMIC DNA]</scope>
    <source>
        <strain evidence="6">ATCC BAA-798 / YNP1</strain>
    </source>
</reference>
<dbReference type="Pfam" id="PF00455">
    <property type="entry name" value="DeoRC"/>
    <property type="match status" value="1"/>
</dbReference>
<dbReference type="Proteomes" id="UP000000323">
    <property type="component" value="Chromosome 2"/>
</dbReference>
<sequence length="287" mass="31717">MNDNDGERPEEEHLVALDGLRDREAASERSLAPSLRQEQIAEYVIQHGQVSAKKLAEMFNVSLMTIHRDLDELERQGILRKLRGYATTQPSSVFESNVRYRLTTAQAEKEAIARRAVELIEPGQVVMLDDSTSALHLARLLPQLVPLTVITNFLAIIKELAPVKGLRLIALGGEYTPSHDSFNGIVCTSAIESLRADIFFGSVSAIADGIAFHQEQEIVVVKQAMMRSSKTKVLLADHNKFHRTALHKLAPLEAFDLVILDSGVDPDIPAELRKEGIHFEIVEVAGG</sequence>
<dbReference type="InterPro" id="IPR014036">
    <property type="entry name" value="DeoR-like_C"/>
</dbReference>
<dbReference type="Gene3D" id="1.10.10.10">
    <property type="entry name" value="Winged helix-like DNA-binding domain superfamily/Winged helix DNA-binding domain"/>
    <property type="match status" value="1"/>
</dbReference>
<feature type="domain" description="HTH deoR-type" evidence="4">
    <location>
        <begin position="33"/>
        <end position="88"/>
    </location>
</feature>
<dbReference type="SUPFAM" id="SSF46785">
    <property type="entry name" value="Winged helix' DNA-binding domain"/>
    <property type="match status" value="1"/>
</dbReference>
<dbReference type="GO" id="GO:0003677">
    <property type="term" value="F:DNA binding"/>
    <property type="evidence" value="ECO:0007669"/>
    <property type="project" value="UniProtKB-KW"/>
</dbReference>
<dbReference type="SMART" id="SM00420">
    <property type="entry name" value="HTH_DEOR"/>
    <property type="match status" value="1"/>
</dbReference>
<dbReference type="AlphaFoldDB" id="D1CI05"/>
<dbReference type="STRING" id="525904.Tter_2486"/>
<evidence type="ECO:0000256" key="2">
    <source>
        <dbReference type="ARBA" id="ARBA00023125"/>
    </source>
</evidence>
<keyword evidence="2" id="KW-0238">DNA-binding</keyword>
<dbReference type="PANTHER" id="PTHR30363:SF44">
    <property type="entry name" value="AGA OPERON TRANSCRIPTIONAL REPRESSOR-RELATED"/>
    <property type="match status" value="1"/>
</dbReference>
<organism evidence="5 6">
    <name type="scientific">Thermobaculum terrenum (strain ATCC BAA-798 / CCMEE 7001 / YNP1)</name>
    <dbReference type="NCBI Taxonomy" id="525904"/>
    <lineage>
        <taxon>Bacteria</taxon>
        <taxon>Bacillati</taxon>
        <taxon>Chloroflexota</taxon>
        <taxon>Chloroflexia</taxon>
        <taxon>Candidatus Thermobaculales</taxon>
        <taxon>Candidatus Thermobaculaceae</taxon>
        <taxon>Thermobaculum</taxon>
    </lineage>
</organism>
<dbReference type="PROSITE" id="PS51000">
    <property type="entry name" value="HTH_DEOR_2"/>
    <property type="match status" value="1"/>
</dbReference>
<evidence type="ECO:0000313" key="5">
    <source>
        <dbReference type="EMBL" id="ACZ43376.1"/>
    </source>
</evidence>
<dbReference type="PANTHER" id="PTHR30363">
    <property type="entry name" value="HTH-TYPE TRANSCRIPTIONAL REGULATOR SRLR-RELATED"/>
    <property type="match status" value="1"/>
</dbReference>
<protein>
    <submittedName>
        <fullName evidence="5">Transcriptional regulator, DeoR family</fullName>
    </submittedName>
</protein>
<dbReference type="PROSITE" id="PS00894">
    <property type="entry name" value="HTH_DEOR_1"/>
    <property type="match status" value="1"/>
</dbReference>
<dbReference type="RefSeq" id="WP_012876407.1">
    <property type="nucleotide sequence ID" value="NC_013526.1"/>
</dbReference>